<accession>A0ABU6WFY3</accession>
<reference evidence="2 3" key="1">
    <citation type="journal article" date="2023" name="Plants (Basel)">
        <title>Bridging the Gap: Combining Genomics and Transcriptomics Approaches to Understand Stylosanthes scabra, an Orphan Legume from the Brazilian Caatinga.</title>
        <authorList>
            <person name="Ferreira-Neto J.R.C."/>
            <person name="da Silva M.D."/>
            <person name="Binneck E."/>
            <person name="de Melo N.F."/>
            <person name="da Silva R.H."/>
            <person name="de Melo A.L.T.M."/>
            <person name="Pandolfi V."/>
            <person name="Bustamante F.O."/>
            <person name="Brasileiro-Vidal A.C."/>
            <person name="Benko-Iseppon A.M."/>
        </authorList>
    </citation>
    <scope>NUCLEOTIDE SEQUENCE [LARGE SCALE GENOMIC DNA]</scope>
    <source>
        <tissue evidence="2">Leaves</tissue>
    </source>
</reference>
<evidence type="ECO:0000313" key="2">
    <source>
        <dbReference type="EMBL" id="MED6184777.1"/>
    </source>
</evidence>
<comment type="caution">
    <text evidence="2">The sequence shown here is derived from an EMBL/GenBank/DDBJ whole genome shotgun (WGS) entry which is preliminary data.</text>
</comment>
<keyword evidence="1" id="KW-1133">Transmembrane helix</keyword>
<dbReference type="EMBL" id="JASCZI010181595">
    <property type="protein sequence ID" value="MED6184777.1"/>
    <property type="molecule type" value="Genomic_DNA"/>
</dbReference>
<sequence>MLAPPPPIHPHNMLTSLTLFTRTPPPAPINRSSPLPTFTLPVAHLPFPHSSTKLAFIYKNIHHHPLVTIQSHQAAIRNTQSHHIPPSYSRSQPPPPRLSIPMTAPTILHLDILFFFFTLHLHPFLPILNIIMASSSNSARKRRGKEIALDEDNFDAHKFKSPFHEHFFNSNMASKTLIPDTRFNLEEGQYSQIQQQIELRGWKRLGKPKRRINQAIIR</sequence>
<feature type="transmembrane region" description="Helical" evidence="1">
    <location>
        <begin position="112"/>
        <end position="133"/>
    </location>
</feature>
<proteinExistence type="predicted"/>
<keyword evidence="1" id="KW-0472">Membrane</keyword>
<protein>
    <submittedName>
        <fullName evidence="2">Uncharacterized protein</fullName>
    </submittedName>
</protein>
<organism evidence="2 3">
    <name type="scientific">Stylosanthes scabra</name>
    <dbReference type="NCBI Taxonomy" id="79078"/>
    <lineage>
        <taxon>Eukaryota</taxon>
        <taxon>Viridiplantae</taxon>
        <taxon>Streptophyta</taxon>
        <taxon>Embryophyta</taxon>
        <taxon>Tracheophyta</taxon>
        <taxon>Spermatophyta</taxon>
        <taxon>Magnoliopsida</taxon>
        <taxon>eudicotyledons</taxon>
        <taxon>Gunneridae</taxon>
        <taxon>Pentapetalae</taxon>
        <taxon>rosids</taxon>
        <taxon>fabids</taxon>
        <taxon>Fabales</taxon>
        <taxon>Fabaceae</taxon>
        <taxon>Papilionoideae</taxon>
        <taxon>50 kb inversion clade</taxon>
        <taxon>dalbergioids sensu lato</taxon>
        <taxon>Dalbergieae</taxon>
        <taxon>Pterocarpus clade</taxon>
        <taxon>Stylosanthes</taxon>
    </lineage>
</organism>
<dbReference type="Proteomes" id="UP001341840">
    <property type="component" value="Unassembled WGS sequence"/>
</dbReference>
<evidence type="ECO:0000313" key="3">
    <source>
        <dbReference type="Proteomes" id="UP001341840"/>
    </source>
</evidence>
<evidence type="ECO:0000256" key="1">
    <source>
        <dbReference type="SAM" id="Phobius"/>
    </source>
</evidence>
<name>A0ABU6WFY3_9FABA</name>
<keyword evidence="1" id="KW-0812">Transmembrane</keyword>
<keyword evidence="3" id="KW-1185">Reference proteome</keyword>
<gene>
    <name evidence="2" type="ORF">PIB30_050771</name>
</gene>